<dbReference type="CTD" id="9821028"/>
<feature type="domain" description="Sdz-33 F-box" evidence="1">
    <location>
        <begin position="209"/>
        <end position="257"/>
    </location>
</feature>
<dbReference type="HOGENOM" id="CLU_072403_0_0_1"/>
<reference evidence="2" key="1">
    <citation type="submission" date="2007-07" db="EMBL/GenBank/DDBJ databases">
        <title>PCAP assembly of the Caenorhabditis remanei genome.</title>
        <authorList>
            <consortium name="The Caenorhabditis remanei Sequencing Consortium"/>
            <person name="Wilson R.K."/>
        </authorList>
    </citation>
    <scope>NUCLEOTIDE SEQUENCE [LARGE SCALE GENOMIC DNA]</scope>
    <source>
        <strain evidence="2">PB4641</strain>
    </source>
</reference>
<dbReference type="RefSeq" id="XP_003109233.2">
    <property type="nucleotide sequence ID" value="XM_003109185.2"/>
</dbReference>
<evidence type="ECO:0000259" key="1">
    <source>
        <dbReference type="Pfam" id="PF07735"/>
    </source>
</evidence>
<dbReference type="PANTHER" id="PTHR21503">
    <property type="entry name" value="F-BOX-CONTAINING HYPOTHETICAL PROTEIN C.ELEGANS"/>
    <property type="match status" value="1"/>
</dbReference>
<protein>
    <recommendedName>
        <fullName evidence="1">Sdz-33 F-box domain-containing protein</fullName>
    </recommendedName>
</protein>
<dbReference type="InterPro" id="IPR012885">
    <property type="entry name" value="F-box_Sdz-33"/>
</dbReference>
<accession>E3M361</accession>
<dbReference type="KEGG" id="crq:GCK72_000662"/>
<dbReference type="eggNOG" id="ENOG502TJSP">
    <property type="taxonomic scope" value="Eukaryota"/>
</dbReference>
<dbReference type="Proteomes" id="UP000008281">
    <property type="component" value="Unassembled WGS sequence"/>
</dbReference>
<sequence length="350" mass="41443">MKLLSFPYLAFFRIIISMNPIEVFCLSFCSKKSRERIKQIHFHAYFAMISTRLVEPKSPSLRLGFSRSTRHITIPFQLAPRWARCEGRRFTGIIDGVKHYFRSMDDDYGTVLYSDIKKSGFQITNYILDLLQKPLENLELDLNLIDDWKGFIADPCLKSVSRIEIFSKTVTSEKLSVLFNNIENPWHVHIHSKVEGRVDPNSIIFRSVMLIIYETSWITREHLLGFNGKYLCFDKPTFNIELIIEFIRQWKNGNNTKFVALKMSRVPEEVMNRDRYISEFDAKPWDPTKREKCYIYEKEITDAQDIVADLSEGLDFERDDGLLATIRLRIKPRRNLFQFFVWHKRFTTSY</sequence>
<dbReference type="GeneID" id="9821028"/>
<evidence type="ECO:0000313" key="2">
    <source>
        <dbReference type="EMBL" id="EFO90598.1"/>
    </source>
</evidence>
<dbReference type="Pfam" id="PF07735">
    <property type="entry name" value="FBA_2"/>
    <property type="match status" value="1"/>
</dbReference>
<evidence type="ECO:0000313" key="3">
    <source>
        <dbReference type="Proteomes" id="UP000008281"/>
    </source>
</evidence>
<name>E3M361_CAERE</name>
<dbReference type="PANTHER" id="PTHR21503:SF8">
    <property type="entry name" value="F-BOX ASSOCIATED DOMAIN-CONTAINING PROTEIN-RELATED"/>
    <property type="match status" value="1"/>
</dbReference>
<keyword evidence="3" id="KW-1185">Reference proteome</keyword>
<gene>
    <name evidence="2" type="ORF">CRE_08228</name>
</gene>
<organism evidence="3">
    <name type="scientific">Caenorhabditis remanei</name>
    <name type="common">Caenorhabditis vulgaris</name>
    <dbReference type="NCBI Taxonomy" id="31234"/>
    <lineage>
        <taxon>Eukaryota</taxon>
        <taxon>Metazoa</taxon>
        <taxon>Ecdysozoa</taxon>
        <taxon>Nematoda</taxon>
        <taxon>Chromadorea</taxon>
        <taxon>Rhabditida</taxon>
        <taxon>Rhabditina</taxon>
        <taxon>Rhabditomorpha</taxon>
        <taxon>Rhabditoidea</taxon>
        <taxon>Rhabditidae</taxon>
        <taxon>Peloderinae</taxon>
        <taxon>Caenorhabditis</taxon>
    </lineage>
</organism>
<proteinExistence type="predicted"/>
<dbReference type="InParanoid" id="E3M361"/>
<dbReference type="EMBL" id="DS268423">
    <property type="protein sequence ID" value="EFO90598.1"/>
    <property type="molecule type" value="Genomic_DNA"/>
</dbReference>
<dbReference type="AlphaFoldDB" id="E3M361"/>